<protein>
    <submittedName>
        <fullName evidence="1">Uncharacterized protein</fullName>
    </submittedName>
</protein>
<accession>A0ABV1BJ58</accession>
<comment type="caution">
    <text evidence="1">The sequence shown here is derived from an EMBL/GenBank/DDBJ whole genome shotgun (WGS) entry which is preliminary data.</text>
</comment>
<evidence type="ECO:0000313" key="2">
    <source>
        <dbReference type="Proteomes" id="UP001473063"/>
    </source>
</evidence>
<dbReference type="Proteomes" id="UP001473063">
    <property type="component" value="Unassembled WGS sequence"/>
</dbReference>
<keyword evidence="2" id="KW-1185">Reference proteome</keyword>
<organism evidence="1 2">
    <name type="scientific">Blautia aquisgranensis</name>
    <dbReference type="NCBI Taxonomy" id="3133153"/>
    <lineage>
        <taxon>Bacteria</taxon>
        <taxon>Bacillati</taxon>
        <taxon>Bacillota</taxon>
        <taxon>Clostridia</taxon>
        <taxon>Lachnospirales</taxon>
        <taxon>Lachnospiraceae</taxon>
        <taxon>Blautia</taxon>
    </lineage>
</organism>
<dbReference type="EMBL" id="JBBMEJ010000016">
    <property type="protein sequence ID" value="MEQ2371800.1"/>
    <property type="molecule type" value="Genomic_DNA"/>
</dbReference>
<sequence>MEEIVSEEDLWERIIAFQGVSFKTYSGLDFTYTLKKGRNGIYTKELWIDRRKNSKSLAWSSVRMAYRNIKEKGTMVDRPKALGDIRGVTYIYGIFYRFKLIDVPEPVKEKMQEGISDGMNDKQ</sequence>
<name>A0ABV1BJ58_9FIRM</name>
<evidence type="ECO:0000313" key="1">
    <source>
        <dbReference type="EMBL" id="MEQ2371800.1"/>
    </source>
</evidence>
<reference evidence="1 2" key="1">
    <citation type="submission" date="2024-03" db="EMBL/GenBank/DDBJ databases">
        <title>Human intestinal bacterial collection.</title>
        <authorList>
            <person name="Pauvert C."/>
            <person name="Hitch T.C.A."/>
            <person name="Clavel T."/>
        </authorList>
    </citation>
    <scope>NUCLEOTIDE SEQUENCE [LARGE SCALE GENOMIC DNA]</scope>
    <source>
        <strain evidence="1 2">CLA-JM-H16</strain>
    </source>
</reference>
<dbReference type="RefSeq" id="WP_178641262.1">
    <property type="nucleotide sequence ID" value="NZ_JBBMEJ010000016.1"/>
</dbReference>
<proteinExistence type="predicted"/>
<gene>
    <name evidence="1" type="ORF">WMO28_12860</name>
</gene>